<comment type="caution">
    <text evidence="12">The sequence shown here is derived from an EMBL/GenBank/DDBJ whole genome shotgun (WGS) entry which is preliminary data.</text>
</comment>
<reference evidence="12 13" key="1">
    <citation type="submission" date="2023-08" db="EMBL/GenBank/DDBJ databases">
        <title>Nocardioides seae sp. nov., a bacterium isolated from a soil.</title>
        <authorList>
            <person name="Wang X."/>
        </authorList>
    </citation>
    <scope>NUCLEOTIDE SEQUENCE [LARGE SCALE GENOMIC DNA]</scope>
    <source>
        <strain evidence="12 13">YZH12</strain>
    </source>
</reference>
<evidence type="ECO:0000256" key="3">
    <source>
        <dbReference type="ARBA" id="ARBA00017473"/>
    </source>
</evidence>
<sequence>MSSRRAVGPAQAVTVRAPAKINVYLSVGTPRADGFHPLATVYQAIGLYDDVTARPGGSGTVPVRVKLAAADHVDADAVPLAPGTNLVHRAAELLGAHHGRRLRSDISISKAIPVAGGLAGGSADAAAALVALDRLHDLQTTDEALLAIAAELGSDVPFSLVGGTAQGVGRGEQVTAYVDPAIVEAAWWWVVVPSATGLATPQVYAHFDRMRPDAHEAPVVPDRVLAALASQDPTSLAAVLHNDLQAVALDLRPDLVDVLADGEEAGALRGIVSGSGPTCVFLCEDADHAREVAGRLQEQHPVVLVATGPVAGAHRVEYV</sequence>
<dbReference type="PANTHER" id="PTHR43527:SF2">
    <property type="entry name" value="4-DIPHOSPHOCYTIDYL-2-C-METHYL-D-ERYTHRITOL KINASE, CHLOROPLASTIC"/>
    <property type="match status" value="1"/>
</dbReference>
<dbReference type="InterPro" id="IPR036554">
    <property type="entry name" value="GHMP_kinase_C_sf"/>
</dbReference>
<dbReference type="Gene3D" id="3.30.70.890">
    <property type="entry name" value="GHMP kinase, C-terminal domain"/>
    <property type="match status" value="1"/>
</dbReference>
<dbReference type="Pfam" id="PF00288">
    <property type="entry name" value="GHMP_kinases_N"/>
    <property type="match status" value="1"/>
</dbReference>
<dbReference type="SUPFAM" id="SSF54211">
    <property type="entry name" value="Ribosomal protein S5 domain 2-like"/>
    <property type="match status" value="1"/>
</dbReference>
<evidence type="ECO:0000259" key="11">
    <source>
        <dbReference type="Pfam" id="PF08544"/>
    </source>
</evidence>
<evidence type="ECO:0000313" key="13">
    <source>
        <dbReference type="Proteomes" id="UP001268542"/>
    </source>
</evidence>
<dbReference type="PANTHER" id="PTHR43527">
    <property type="entry name" value="4-DIPHOSPHOCYTIDYL-2-C-METHYL-D-ERYTHRITOL KINASE, CHLOROPLASTIC"/>
    <property type="match status" value="1"/>
</dbReference>
<dbReference type="HAMAP" id="MF_00061">
    <property type="entry name" value="IspE"/>
    <property type="match status" value="1"/>
</dbReference>
<dbReference type="GO" id="GO:0050515">
    <property type="term" value="F:4-(cytidine 5'-diphospho)-2-C-methyl-D-erythritol kinase activity"/>
    <property type="evidence" value="ECO:0007669"/>
    <property type="project" value="UniProtKB-EC"/>
</dbReference>
<proteinExistence type="inferred from homology"/>
<evidence type="ECO:0000313" key="12">
    <source>
        <dbReference type="EMBL" id="MDT9593639.1"/>
    </source>
</evidence>
<dbReference type="InterPro" id="IPR014721">
    <property type="entry name" value="Ribsml_uS5_D2-typ_fold_subgr"/>
</dbReference>
<dbReference type="NCBIfam" id="NF002870">
    <property type="entry name" value="PRK03188.1"/>
    <property type="match status" value="1"/>
</dbReference>
<feature type="binding site" evidence="9">
    <location>
        <begin position="113"/>
        <end position="123"/>
    </location>
    <ligand>
        <name>ATP</name>
        <dbReference type="ChEBI" id="CHEBI:30616"/>
    </ligand>
</feature>
<dbReference type="Proteomes" id="UP001268542">
    <property type="component" value="Unassembled WGS sequence"/>
</dbReference>
<feature type="domain" description="GHMP kinase N-terminal" evidence="10">
    <location>
        <begin position="85"/>
        <end position="163"/>
    </location>
</feature>
<keyword evidence="7 9" id="KW-0067">ATP-binding</keyword>
<comment type="pathway">
    <text evidence="9">Isoprenoid biosynthesis; isopentenyl diphosphate biosynthesis via DXP pathway; isopentenyl diphosphate from 1-deoxy-D-xylulose 5-phosphate: step 3/6.</text>
</comment>
<name>A0ABU3PWV9_9ACTN</name>
<evidence type="ECO:0000256" key="9">
    <source>
        <dbReference type="HAMAP-Rule" id="MF_00061"/>
    </source>
</evidence>
<evidence type="ECO:0000259" key="10">
    <source>
        <dbReference type="Pfam" id="PF00288"/>
    </source>
</evidence>
<evidence type="ECO:0000256" key="7">
    <source>
        <dbReference type="ARBA" id="ARBA00022840"/>
    </source>
</evidence>
<keyword evidence="4 9" id="KW-0808">Transferase</keyword>
<evidence type="ECO:0000256" key="4">
    <source>
        <dbReference type="ARBA" id="ARBA00022679"/>
    </source>
</evidence>
<dbReference type="NCBIfam" id="TIGR00154">
    <property type="entry name" value="ispE"/>
    <property type="match status" value="1"/>
</dbReference>
<comment type="similarity">
    <text evidence="1 9">Belongs to the GHMP kinase family. IspE subfamily.</text>
</comment>
<evidence type="ECO:0000256" key="1">
    <source>
        <dbReference type="ARBA" id="ARBA00009684"/>
    </source>
</evidence>
<dbReference type="Pfam" id="PF08544">
    <property type="entry name" value="GHMP_kinases_C"/>
    <property type="match status" value="1"/>
</dbReference>
<accession>A0ABU3PWV9</accession>
<keyword evidence="13" id="KW-1185">Reference proteome</keyword>
<feature type="domain" description="GHMP kinase C-terminal" evidence="11">
    <location>
        <begin position="225"/>
        <end position="299"/>
    </location>
</feature>
<evidence type="ECO:0000256" key="2">
    <source>
        <dbReference type="ARBA" id="ARBA00012052"/>
    </source>
</evidence>
<keyword evidence="5 9" id="KW-0547">Nucleotide-binding</keyword>
<dbReference type="InterPro" id="IPR013750">
    <property type="entry name" value="GHMP_kinase_C_dom"/>
</dbReference>
<dbReference type="SUPFAM" id="SSF55060">
    <property type="entry name" value="GHMP Kinase, C-terminal domain"/>
    <property type="match status" value="1"/>
</dbReference>
<dbReference type="PIRSF" id="PIRSF010376">
    <property type="entry name" value="IspE"/>
    <property type="match status" value="1"/>
</dbReference>
<dbReference type="Gene3D" id="3.30.230.10">
    <property type="match status" value="1"/>
</dbReference>
<dbReference type="RefSeq" id="WP_315733132.1">
    <property type="nucleotide sequence ID" value="NZ_JAVYII010000004.1"/>
</dbReference>
<organism evidence="12 13">
    <name type="scientific">Nocardioides imazamoxiresistens</name>
    <dbReference type="NCBI Taxonomy" id="3231893"/>
    <lineage>
        <taxon>Bacteria</taxon>
        <taxon>Bacillati</taxon>
        <taxon>Actinomycetota</taxon>
        <taxon>Actinomycetes</taxon>
        <taxon>Propionibacteriales</taxon>
        <taxon>Nocardioidaceae</taxon>
        <taxon>Nocardioides</taxon>
    </lineage>
</organism>
<dbReference type="EMBL" id="JAVYII010000004">
    <property type="protein sequence ID" value="MDT9593639.1"/>
    <property type="molecule type" value="Genomic_DNA"/>
</dbReference>
<dbReference type="InterPro" id="IPR020568">
    <property type="entry name" value="Ribosomal_Su5_D2-typ_SF"/>
</dbReference>
<feature type="active site" evidence="9">
    <location>
        <position position="20"/>
    </location>
</feature>
<comment type="catalytic activity">
    <reaction evidence="9">
        <text>4-CDP-2-C-methyl-D-erythritol + ATP = 4-CDP-2-C-methyl-D-erythritol 2-phosphate + ADP + H(+)</text>
        <dbReference type="Rhea" id="RHEA:18437"/>
        <dbReference type="ChEBI" id="CHEBI:15378"/>
        <dbReference type="ChEBI" id="CHEBI:30616"/>
        <dbReference type="ChEBI" id="CHEBI:57823"/>
        <dbReference type="ChEBI" id="CHEBI:57919"/>
        <dbReference type="ChEBI" id="CHEBI:456216"/>
        <dbReference type="EC" id="2.7.1.148"/>
    </reaction>
</comment>
<dbReference type="InterPro" id="IPR004424">
    <property type="entry name" value="IspE"/>
</dbReference>
<dbReference type="InterPro" id="IPR006204">
    <property type="entry name" value="GHMP_kinase_N_dom"/>
</dbReference>
<dbReference type="EC" id="2.7.1.148" evidence="2 9"/>
<evidence type="ECO:0000256" key="6">
    <source>
        <dbReference type="ARBA" id="ARBA00022777"/>
    </source>
</evidence>
<feature type="active site" evidence="9">
    <location>
        <position position="155"/>
    </location>
</feature>
<gene>
    <name evidence="9" type="primary">ispE</name>
    <name evidence="12" type="ORF">RDV89_11215</name>
</gene>
<keyword evidence="6 9" id="KW-0418">Kinase</keyword>
<evidence type="ECO:0000256" key="5">
    <source>
        <dbReference type="ARBA" id="ARBA00022741"/>
    </source>
</evidence>
<keyword evidence="9" id="KW-0414">Isoprene biosynthesis</keyword>
<protein>
    <recommendedName>
        <fullName evidence="3 9">4-diphosphocytidyl-2-C-methyl-D-erythritol kinase</fullName>
        <shortName evidence="9">CMK</shortName>
        <ecNumber evidence="2 9">2.7.1.148</ecNumber>
    </recommendedName>
    <alternativeName>
        <fullName evidence="8 9">4-(cytidine-5'-diphospho)-2-C-methyl-D-erythritol kinase</fullName>
    </alternativeName>
</protein>
<comment type="function">
    <text evidence="9">Catalyzes the phosphorylation of the position 2 hydroxy group of 4-diphosphocytidyl-2C-methyl-D-erythritol.</text>
</comment>
<evidence type="ECO:0000256" key="8">
    <source>
        <dbReference type="ARBA" id="ARBA00032554"/>
    </source>
</evidence>